<sequence length="834" mass="93368">MPLPPTKFFTQNGPNVEAFWASQNVSDGFLQTATDQSKASVLAPDPTLHGLNNSDPAALVINQTRDAMSHNKSKPPLLSTDDLVQPDAKLEHKKIEAPVLFRGMAPLLHPVNNLEMKILPVSSSANSANLNTKSLKAPVAIGSAISLVPNMHARSTVRTLILGSLSMICDRFSIRLEKSGNEKFLVEHERPGYTRLFLSRQITLWPLEMHSVPPLQNTLGWWCIHVTINSSSLEDHIGCKASPGTEDDGVAVSCRYGLGAILIEGNSIPPLRDKFELSIFLKQPMREVMDPIKCFNSIQVFITIDWRVPIASSSLKDPPRCKMPCLDDRESVQAGSANGVAFLQPSFFARWLFTLVAEHYRLSGWGYQCVPVVCNSDMDAYEVRQFSLIPSQCSPAPMVSTCLSIAEKLQEPVEMDYTQLPPNHKVLLKSVNPPASKPSAVKYYNQTRGCQAGRENSGQNHICFPQAHWSDFQGISSHGQVSSSCTFSHDSTAKLQDACPIPRRVDVMKLTIENGPNFVQFVSYAASSCDPSLGFEMTIRIPDVRTGITLQIKEEIMLWESINGVALSISFSSWWQPHHDRISLPDAIWHFPSLVLLEGCDDVQAASCNAIRNMMSDNDPVHKEIMLSHRHRFLHHFKTCQQRDSCCDSAWGWPNFSWMLLVTYAVLEAVVWAVVGCGSSGLIITMSSRRRNNGQPPVELPHIPTFMTIIFHDFHFWEKLSKAIKTTSDVDAAGITSPVTHVLYSCLAVGLAMTKNYSWRKWEYQASALAADGNLQAKRNKMMRQQNTLAFHHASHPWSRNRVINWMLWFLRQFTSFIRKSDYLALRFGIVTHN</sequence>
<comment type="subcellular location">
    <subcellularLocation>
        <location evidence="1">Membrane</location>
        <topology evidence="1">Multi-pass membrane protein</topology>
    </subcellularLocation>
</comment>
<feature type="transmembrane region" description="Helical" evidence="8">
    <location>
        <begin position="656"/>
        <end position="684"/>
    </location>
</feature>
<keyword evidence="7" id="KW-0568">Pathogenesis-related protein</keyword>
<evidence type="ECO:0000256" key="5">
    <source>
        <dbReference type="ARBA" id="ARBA00022989"/>
    </source>
</evidence>
<organism evidence="10 11">
    <name type="scientific">Nepenthes gracilis</name>
    <name type="common">Slender pitcher plant</name>
    <dbReference type="NCBI Taxonomy" id="150966"/>
    <lineage>
        <taxon>Eukaryota</taxon>
        <taxon>Viridiplantae</taxon>
        <taxon>Streptophyta</taxon>
        <taxon>Embryophyta</taxon>
        <taxon>Tracheophyta</taxon>
        <taxon>Spermatophyta</taxon>
        <taxon>Magnoliopsida</taxon>
        <taxon>eudicotyledons</taxon>
        <taxon>Gunneridae</taxon>
        <taxon>Pentapetalae</taxon>
        <taxon>Caryophyllales</taxon>
        <taxon>Nepenthaceae</taxon>
        <taxon>Nepenthes</taxon>
    </lineage>
</organism>
<comment type="caution">
    <text evidence="10">The sequence shown here is derived from an EMBL/GenBank/DDBJ whole genome shotgun (WGS) entry which is preliminary data.</text>
</comment>
<dbReference type="Pfam" id="PF03094">
    <property type="entry name" value="Mlo"/>
    <property type="match status" value="1"/>
</dbReference>
<name>A0AAD3SKF9_NEPGR</name>
<keyword evidence="4" id="KW-0611">Plant defense</keyword>
<evidence type="ECO:0000256" key="6">
    <source>
        <dbReference type="ARBA" id="ARBA00023136"/>
    </source>
</evidence>
<evidence type="ECO:0000313" key="10">
    <source>
        <dbReference type="EMBL" id="GMH12272.1"/>
    </source>
</evidence>
<keyword evidence="11" id="KW-1185">Reference proteome</keyword>
<accession>A0AAD3SKF9</accession>
<evidence type="ECO:0000256" key="7">
    <source>
        <dbReference type="ARBA" id="ARBA00023265"/>
    </source>
</evidence>
<dbReference type="GO" id="GO:0006952">
    <property type="term" value="P:defense response"/>
    <property type="evidence" value="ECO:0007669"/>
    <property type="project" value="UniProtKB-KW"/>
</dbReference>
<evidence type="ECO:0000256" key="1">
    <source>
        <dbReference type="ARBA" id="ARBA00004141"/>
    </source>
</evidence>
<evidence type="ECO:0000313" key="11">
    <source>
        <dbReference type="Proteomes" id="UP001279734"/>
    </source>
</evidence>
<evidence type="ECO:0000256" key="3">
    <source>
        <dbReference type="ARBA" id="ARBA00022692"/>
    </source>
</evidence>
<evidence type="ECO:0000256" key="2">
    <source>
        <dbReference type="ARBA" id="ARBA00006574"/>
    </source>
</evidence>
<comment type="similarity">
    <text evidence="2">Belongs to the MLO family.</text>
</comment>
<dbReference type="AlphaFoldDB" id="A0AAD3SKF9"/>
<dbReference type="Pfam" id="PF03345">
    <property type="entry name" value="OST48_N"/>
    <property type="match status" value="1"/>
</dbReference>
<feature type="domain" description="OST48 N-terminal" evidence="9">
    <location>
        <begin position="66"/>
        <end position="185"/>
    </location>
</feature>
<keyword evidence="3 8" id="KW-0812">Transmembrane</keyword>
<dbReference type="PANTHER" id="PTHR31942">
    <property type="entry name" value="MLO-LIKE PROTEIN 1"/>
    <property type="match status" value="1"/>
</dbReference>
<dbReference type="EMBL" id="BSYO01000011">
    <property type="protein sequence ID" value="GMH12272.1"/>
    <property type="molecule type" value="Genomic_DNA"/>
</dbReference>
<evidence type="ECO:0000256" key="4">
    <source>
        <dbReference type="ARBA" id="ARBA00022821"/>
    </source>
</evidence>
<dbReference type="InterPro" id="IPR004326">
    <property type="entry name" value="Mlo"/>
</dbReference>
<dbReference type="PANTHER" id="PTHR31942:SF9">
    <property type="entry name" value="MLO-LIKE PROTEIN 4"/>
    <property type="match status" value="1"/>
</dbReference>
<evidence type="ECO:0000259" key="9">
    <source>
        <dbReference type="Pfam" id="PF03345"/>
    </source>
</evidence>
<protein>
    <recommendedName>
        <fullName evidence="9">OST48 N-terminal domain-containing protein</fullName>
    </recommendedName>
</protein>
<evidence type="ECO:0000256" key="8">
    <source>
        <dbReference type="SAM" id="Phobius"/>
    </source>
</evidence>
<dbReference type="GO" id="GO:0016020">
    <property type="term" value="C:membrane"/>
    <property type="evidence" value="ECO:0007669"/>
    <property type="project" value="UniProtKB-SubCell"/>
</dbReference>
<keyword evidence="5 8" id="KW-1133">Transmembrane helix</keyword>
<reference evidence="10" key="1">
    <citation type="submission" date="2023-05" db="EMBL/GenBank/DDBJ databases">
        <title>Nepenthes gracilis genome sequencing.</title>
        <authorList>
            <person name="Fukushima K."/>
        </authorList>
    </citation>
    <scope>NUCLEOTIDE SEQUENCE</scope>
    <source>
        <strain evidence="10">SING2019-196</strain>
    </source>
</reference>
<gene>
    <name evidence="10" type="ORF">Nepgr_014113</name>
</gene>
<dbReference type="InterPro" id="IPR055457">
    <property type="entry name" value="OST48_N"/>
</dbReference>
<proteinExistence type="inferred from homology"/>
<keyword evidence="6 8" id="KW-0472">Membrane</keyword>
<dbReference type="Proteomes" id="UP001279734">
    <property type="component" value="Unassembled WGS sequence"/>
</dbReference>